<organism evidence="8 9">
    <name type="scientific">Planomonospora venezuelensis</name>
    <dbReference type="NCBI Taxonomy" id="1999"/>
    <lineage>
        <taxon>Bacteria</taxon>
        <taxon>Bacillati</taxon>
        <taxon>Actinomycetota</taxon>
        <taxon>Actinomycetes</taxon>
        <taxon>Streptosporangiales</taxon>
        <taxon>Streptosporangiaceae</taxon>
        <taxon>Planomonospora</taxon>
    </lineage>
</organism>
<feature type="region of interest" description="Disordered" evidence="5">
    <location>
        <begin position="259"/>
        <end position="305"/>
    </location>
</feature>
<keyword evidence="9" id="KW-1185">Reference proteome</keyword>
<dbReference type="PANTHER" id="PTHR11228:SF7">
    <property type="entry name" value="PQQA PEPTIDE CYCLASE"/>
    <property type="match status" value="1"/>
</dbReference>
<dbReference type="GO" id="GO:0046872">
    <property type="term" value="F:metal ion binding"/>
    <property type="evidence" value="ECO:0007669"/>
    <property type="project" value="UniProtKB-KW"/>
</dbReference>
<dbReference type="InterPro" id="IPR050377">
    <property type="entry name" value="Radical_SAM_PqqE_MftC-like"/>
</dbReference>
<dbReference type="SFLD" id="SFLDG01386">
    <property type="entry name" value="main_SPASM_domain-containing"/>
    <property type="match status" value="1"/>
</dbReference>
<dbReference type="Proteomes" id="UP000562352">
    <property type="component" value="Unassembled WGS sequence"/>
</dbReference>
<sequence>MMTLEQTAAARSLSGWHLEFELTGKCQLTCVQCYASSGPGGGHGTMTAADWRRLITEAKTLGVSHVQFIGGEPTLYPDFATLLGDAIDAGMGVEVYSNLVTVRTGWWELFSHPNVRLATSYYSDRVTEHGAVTGRRGAYGRTKANIAEAVKRGIPLRVGIIDVLAGQRVEQARAELAAMGVTAIGTDRVRGVGRAAATVPDVSQLCGQCGDGKAAISPDGDVWPCVLSRWMVAGNVRRTPLAEIVKGVTWSELVSAIPTAGKPCNPQQPSCRPTERDGNDCAPSESPACNPRFCAPDTKSKPPKK</sequence>
<gene>
    <name evidence="8" type="ORF">FHS22_005188</name>
</gene>
<dbReference type="InterPro" id="IPR058240">
    <property type="entry name" value="rSAM_sf"/>
</dbReference>
<dbReference type="AlphaFoldDB" id="A0A841DC79"/>
<keyword evidence="4" id="KW-0411">Iron-sulfur</keyword>
<reference evidence="8 9" key="1">
    <citation type="submission" date="2020-08" db="EMBL/GenBank/DDBJ databases">
        <title>Genomic Encyclopedia of Type Strains, Phase III (KMG-III): the genomes of soil and plant-associated and newly described type strains.</title>
        <authorList>
            <person name="Whitman W."/>
        </authorList>
    </citation>
    <scope>NUCLEOTIDE SEQUENCE [LARGE SCALE GENOMIC DNA]</scope>
    <source>
        <strain evidence="8 9">CECT 3303</strain>
    </source>
</reference>
<dbReference type="EMBL" id="JACHJJ010000019">
    <property type="protein sequence ID" value="MBB5965898.1"/>
    <property type="molecule type" value="Genomic_DNA"/>
</dbReference>
<keyword evidence="2" id="KW-0479">Metal-binding</keyword>
<keyword evidence="1" id="KW-0949">S-adenosyl-L-methionine</keyword>
<evidence type="ECO:0000256" key="5">
    <source>
        <dbReference type="SAM" id="MobiDB-lite"/>
    </source>
</evidence>
<proteinExistence type="predicted"/>
<dbReference type="SUPFAM" id="SSF102114">
    <property type="entry name" value="Radical SAM enzymes"/>
    <property type="match status" value="1"/>
</dbReference>
<comment type="caution">
    <text evidence="8">The sequence shown here is derived from an EMBL/GenBank/DDBJ whole genome shotgun (WGS) entry which is preliminary data.</text>
</comment>
<feature type="domain" description="4Fe4S-binding SPASM" evidence="7">
    <location>
        <begin position="206"/>
        <end position="254"/>
    </location>
</feature>
<dbReference type="CDD" id="cd01335">
    <property type="entry name" value="Radical_SAM"/>
    <property type="match status" value="1"/>
</dbReference>
<evidence type="ECO:0000256" key="1">
    <source>
        <dbReference type="ARBA" id="ARBA00022691"/>
    </source>
</evidence>
<dbReference type="PANTHER" id="PTHR11228">
    <property type="entry name" value="RADICAL SAM DOMAIN PROTEIN"/>
    <property type="match status" value="1"/>
</dbReference>
<dbReference type="GO" id="GO:0051536">
    <property type="term" value="F:iron-sulfur cluster binding"/>
    <property type="evidence" value="ECO:0007669"/>
    <property type="project" value="UniProtKB-KW"/>
</dbReference>
<dbReference type="Gene3D" id="3.20.20.70">
    <property type="entry name" value="Aldolase class I"/>
    <property type="match status" value="1"/>
</dbReference>
<evidence type="ECO:0000256" key="4">
    <source>
        <dbReference type="ARBA" id="ARBA00023014"/>
    </source>
</evidence>
<feature type="domain" description="Radical SAM core" evidence="6">
    <location>
        <begin position="21"/>
        <end position="170"/>
    </location>
</feature>
<dbReference type="GO" id="GO:0003824">
    <property type="term" value="F:catalytic activity"/>
    <property type="evidence" value="ECO:0007669"/>
    <property type="project" value="InterPro"/>
</dbReference>
<evidence type="ECO:0000313" key="9">
    <source>
        <dbReference type="Proteomes" id="UP000562352"/>
    </source>
</evidence>
<dbReference type="InterPro" id="IPR007197">
    <property type="entry name" value="rSAM"/>
</dbReference>
<dbReference type="SFLD" id="SFLDG01216">
    <property type="entry name" value="thioether_bond_formation_requi"/>
    <property type="match status" value="1"/>
</dbReference>
<dbReference type="Pfam" id="PF04055">
    <property type="entry name" value="Radical_SAM"/>
    <property type="match status" value="1"/>
</dbReference>
<evidence type="ECO:0000259" key="7">
    <source>
        <dbReference type="Pfam" id="PF13186"/>
    </source>
</evidence>
<evidence type="ECO:0000259" key="6">
    <source>
        <dbReference type="Pfam" id="PF04055"/>
    </source>
</evidence>
<keyword evidence="3" id="KW-0408">Iron</keyword>
<dbReference type="InterPro" id="IPR023885">
    <property type="entry name" value="4Fe4S-binding_SPASM_dom"/>
</dbReference>
<evidence type="ECO:0000256" key="3">
    <source>
        <dbReference type="ARBA" id="ARBA00023004"/>
    </source>
</evidence>
<name>A0A841DC79_PLAVE</name>
<dbReference type="SFLD" id="SFLDG01067">
    <property type="entry name" value="SPASM/twitch_domain_containing"/>
    <property type="match status" value="1"/>
</dbReference>
<evidence type="ECO:0000313" key="8">
    <source>
        <dbReference type="EMBL" id="MBB5965898.1"/>
    </source>
</evidence>
<dbReference type="RefSeq" id="WP_184945601.1">
    <property type="nucleotide sequence ID" value="NZ_BAAAWZ010000001.1"/>
</dbReference>
<accession>A0A841DC79</accession>
<evidence type="ECO:0000256" key="2">
    <source>
        <dbReference type="ARBA" id="ARBA00022723"/>
    </source>
</evidence>
<dbReference type="SFLD" id="SFLDF00365">
    <property type="entry name" value="thuricin_CD_(TrnCD-like)"/>
    <property type="match status" value="1"/>
</dbReference>
<dbReference type="Pfam" id="PF13186">
    <property type="entry name" value="SPASM"/>
    <property type="match status" value="1"/>
</dbReference>
<protein>
    <submittedName>
        <fullName evidence="8">MoaA/NifB/PqqE/SkfB family radical SAM enzyme</fullName>
    </submittedName>
</protein>
<dbReference type="InterPro" id="IPR013785">
    <property type="entry name" value="Aldolase_TIM"/>
</dbReference>
<dbReference type="SFLD" id="SFLDS00029">
    <property type="entry name" value="Radical_SAM"/>
    <property type="match status" value="1"/>
</dbReference>